<comment type="caution">
    <text evidence="16">The sequence shown here is derived from an EMBL/GenBank/DDBJ whole genome shotgun (WGS) entry which is preliminary data.</text>
</comment>
<evidence type="ECO:0000256" key="10">
    <source>
        <dbReference type="ARBA" id="ARBA00023125"/>
    </source>
</evidence>
<evidence type="ECO:0000256" key="3">
    <source>
        <dbReference type="ARBA" id="ARBA00004300"/>
    </source>
</evidence>
<evidence type="ECO:0000256" key="15">
    <source>
        <dbReference type="SAM" id="MobiDB-lite"/>
    </source>
</evidence>
<dbReference type="CDD" id="cd17718">
    <property type="entry name" value="BRCT_TopBP1_rpt3"/>
    <property type="match status" value="1"/>
</dbReference>
<keyword evidence="11" id="KW-0234">DNA repair</keyword>
<feature type="compositionally biased region" description="Basic and acidic residues" evidence="15">
    <location>
        <begin position="1147"/>
        <end position="1167"/>
    </location>
</feature>
<dbReference type="InterPro" id="IPR001357">
    <property type="entry name" value="BRCT_dom"/>
</dbReference>
<dbReference type="FunFam" id="3.40.50.10190:FF:000021">
    <property type="entry name" value="DNA topoisomerase II binding protein 1"/>
    <property type="match status" value="1"/>
</dbReference>
<evidence type="ECO:0000256" key="5">
    <source>
        <dbReference type="ARBA" id="ARBA00022454"/>
    </source>
</evidence>
<feature type="region of interest" description="Disordered" evidence="15">
    <location>
        <begin position="460"/>
        <end position="483"/>
    </location>
</feature>
<dbReference type="CDD" id="cd17728">
    <property type="entry name" value="BRCT_TopBP1_rpt8"/>
    <property type="match status" value="1"/>
</dbReference>
<dbReference type="GO" id="GO:0005634">
    <property type="term" value="C:nucleus"/>
    <property type="evidence" value="ECO:0007669"/>
    <property type="project" value="UniProtKB-SubCell"/>
</dbReference>
<keyword evidence="12" id="KW-0206">Cytoskeleton</keyword>
<keyword evidence="5" id="KW-0158">Chromosome</keyword>
<keyword evidence="13" id="KW-0539">Nucleus</keyword>
<dbReference type="CDD" id="cd17738">
    <property type="entry name" value="BRCT_TopBP1_rpt7"/>
    <property type="match status" value="1"/>
</dbReference>
<evidence type="ECO:0000256" key="11">
    <source>
        <dbReference type="ARBA" id="ARBA00023204"/>
    </source>
</evidence>
<dbReference type="PROSITE" id="PS50172">
    <property type="entry name" value="BRCT"/>
    <property type="match status" value="6"/>
</dbReference>
<feature type="region of interest" description="Disordered" evidence="15">
    <location>
        <begin position="283"/>
        <end position="315"/>
    </location>
</feature>
<dbReference type="Proteomes" id="UP000749559">
    <property type="component" value="Unassembled WGS sequence"/>
</dbReference>
<dbReference type="GO" id="GO:0003677">
    <property type="term" value="F:DNA binding"/>
    <property type="evidence" value="ECO:0007669"/>
    <property type="project" value="UniProtKB-KW"/>
</dbReference>
<evidence type="ECO:0000256" key="8">
    <source>
        <dbReference type="ARBA" id="ARBA00022737"/>
    </source>
</evidence>
<dbReference type="GO" id="GO:0006270">
    <property type="term" value="P:DNA replication initiation"/>
    <property type="evidence" value="ECO:0007669"/>
    <property type="project" value="TreeGrafter"/>
</dbReference>
<feature type="region of interest" description="Disordered" evidence="15">
    <location>
        <begin position="773"/>
        <end position="824"/>
    </location>
</feature>
<proteinExistence type="inferred from homology"/>
<dbReference type="CDD" id="cd17727">
    <property type="entry name" value="BRCT_TopBP1_rpt6"/>
    <property type="match status" value="1"/>
</dbReference>
<dbReference type="FunFam" id="3.40.50.10190:FF:000023">
    <property type="entry name" value="DNA topoisomerase II binding protein 1"/>
    <property type="match status" value="1"/>
</dbReference>
<evidence type="ECO:0000256" key="6">
    <source>
        <dbReference type="ARBA" id="ARBA00022490"/>
    </source>
</evidence>
<dbReference type="GO" id="GO:0007095">
    <property type="term" value="P:mitotic G2 DNA damage checkpoint signaling"/>
    <property type="evidence" value="ECO:0007669"/>
    <property type="project" value="TreeGrafter"/>
</dbReference>
<keyword evidence="17" id="KW-1185">Reference proteome</keyword>
<dbReference type="GO" id="GO:0000922">
    <property type="term" value="C:spindle pole"/>
    <property type="evidence" value="ECO:0007669"/>
    <property type="project" value="UniProtKB-SubCell"/>
</dbReference>
<dbReference type="FunFam" id="3.40.50.10190:FF:000057">
    <property type="entry name" value="Transcription coactivator"/>
    <property type="match status" value="1"/>
</dbReference>
<keyword evidence="6" id="KW-0963">Cytoplasm</keyword>
<feature type="compositionally biased region" description="Basic and acidic residues" evidence="15">
    <location>
        <begin position="1176"/>
        <end position="1193"/>
    </location>
</feature>
<dbReference type="SMART" id="SM00292">
    <property type="entry name" value="BRCT"/>
    <property type="match status" value="7"/>
</dbReference>
<feature type="compositionally biased region" description="Basic and acidic residues" evidence="15">
    <location>
        <begin position="1293"/>
        <end position="1302"/>
    </location>
</feature>
<dbReference type="GO" id="GO:0033314">
    <property type="term" value="P:mitotic DNA replication checkpoint signaling"/>
    <property type="evidence" value="ECO:0007669"/>
    <property type="project" value="TreeGrafter"/>
</dbReference>
<comment type="similarity">
    <text evidence="14">Belongs to the TOPBP1 family.</text>
</comment>
<gene>
    <name evidence="16" type="ORF">OFUS_LOCUS1658</name>
</gene>
<comment type="subcellular location">
    <subcellularLocation>
        <location evidence="2">Chromosome</location>
    </subcellularLocation>
    <subcellularLocation>
        <location evidence="3">Cytoplasm</location>
        <location evidence="3">Cytoskeleton</location>
        <location evidence="3">Microtubule organizing center</location>
        <location evidence="3">Centrosome</location>
    </subcellularLocation>
    <subcellularLocation>
        <location evidence="4">Cytoplasm</location>
        <location evidence="4">Cytoskeleton</location>
        <location evidence="4">Spindle pole</location>
    </subcellularLocation>
    <subcellularLocation>
        <location evidence="1">Nucleus</location>
    </subcellularLocation>
</comment>
<dbReference type="Pfam" id="PF21298">
    <property type="entry name" value="TopBP1_BRCT0"/>
    <property type="match status" value="1"/>
</dbReference>
<dbReference type="GO" id="GO:0006281">
    <property type="term" value="P:DNA repair"/>
    <property type="evidence" value="ECO:0007669"/>
    <property type="project" value="UniProtKB-KW"/>
</dbReference>
<reference evidence="16" key="1">
    <citation type="submission" date="2022-03" db="EMBL/GenBank/DDBJ databases">
        <authorList>
            <person name="Martin C."/>
        </authorList>
    </citation>
    <scope>NUCLEOTIDE SEQUENCE</scope>
</reference>
<feature type="compositionally biased region" description="Polar residues" evidence="15">
    <location>
        <begin position="773"/>
        <end position="789"/>
    </location>
</feature>
<dbReference type="EMBL" id="CAIIXF020000001">
    <property type="protein sequence ID" value="CAH1774144.1"/>
    <property type="molecule type" value="Genomic_DNA"/>
</dbReference>
<feature type="region of interest" description="Disordered" evidence="15">
    <location>
        <begin position="1147"/>
        <end position="1203"/>
    </location>
</feature>
<dbReference type="InterPro" id="IPR049542">
    <property type="entry name" value="TopBP1-like_BRCT0"/>
</dbReference>
<keyword evidence="9" id="KW-0227">DNA damage</keyword>
<dbReference type="Gene3D" id="3.40.50.10190">
    <property type="entry name" value="BRCT domain"/>
    <property type="match status" value="9"/>
</dbReference>
<evidence type="ECO:0000256" key="1">
    <source>
        <dbReference type="ARBA" id="ARBA00004123"/>
    </source>
</evidence>
<feature type="region of interest" description="Disordered" evidence="15">
    <location>
        <begin position="1368"/>
        <end position="1412"/>
    </location>
</feature>
<feature type="region of interest" description="Disordered" evidence="15">
    <location>
        <begin position="952"/>
        <end position="974"/>
    </location>
</feature>
<dbReference type="PANTHER" id="PTHR13561:SF20">
    <property type="entry name" value="DNA TOPOISOMERASE 2-BINDING PROTEIN 1"/>
    <property type="match status" value="1"/>
</dbReference>
<evidence type="ECO:0000256" key="13">
    <source>
        <dbReference type="ARBA" id="ARBA00023242"/>
    </source>
</evidence>
<name>A0A8J1UBV2_OWEFU</name>
<evidence type="ECO:0000256" key="4">
    <source>
        <dbReference type="ARBA" id="ARBA00004647"/>
    </source>
</evidence>
<dbReference type="FunFam" id="3.40.50.10190:FF:000020">
    <property type="entry name" value="DNA topoisomerase II binding protein 1"/>
    <property type="match status" value="1"/>
</dbReference>
<keyword evidence="7" id="KW-0597">Phosphoprotein</keyword>
<dbReference type="OrthoDB" id="251770at2759"/>
<dbReference type="FunFam" id="3.40.50.10190:FF:000010">
    <property type="entry name" value="DNA topoisomerase II binding protein 1"/>
    <property type="match status" value="1"/>
</dbReference>
<dbReference type="InterPro" id="IPR036420">
    <property type="entry name" value="BRCT_dom_sf"/>
</dbReference>
<evidence type="ECO:0000256" key="9">
    <source>
        <dbReference type="ARBA" id="ARBA00022763"/>
    </source>
</evidence>
<dbReference type="FunFam" id="3.40.50.10190:FF:000028">
    <property type="entry name" value="DNA topoisomerase 2-binding protein 1 isoform X1"/>
    <property type="match status" value="1"/>
</dbReference>
<organism evidence="16 17">
    <name type="scientific">Owenia fusiformis</name>
    <name type="common">Polychaete worm</name>
    <dbReference type="NCBI Taxonomy" id="6347"/>
    <lineage>
        <taxon>Eukaryota</taxon>
        <taxon>Metazoa</taxon>
        <taxon>Spiralia</taxon>
        <taxon>Lophotrochozoa</taxon>
        <taxon>Annelida</taxon>
        <taxon>Polychaeta</taxon>
        <taxon>Sedentaria</taxon>
        <taxon>Canalipalpata</taxon>
        <taxon>Sabellida</taxon>
        <taxon>Oweniida</taxon>
        <taxon>Oweniidae</taxon>
        <taxon>Owenia</taxon>
    </lineage>
</organism>
<dbReference type="Pfam" id="PF12738">
    <property type="entry name" value="PTCB-BRCT"/>
    <property type="match status" value="3"/>
</dbReference>
<dbReference type="GO" id="GO:0005694">
    <property type="term" value="C:chromosome"/>
    <property type="evidence" value="ECO:0007669"/>
    <property type="project" value="UniProtKB-SubCell"/>
</dbReference>
<keyword evidence="8" id="KW-0677">Repeat</keyword>
<sequence length="1693" mass="188188">MAEGSMGCYFVQPNEGTCSENSQLTFKVAEEKMLEPKWINEKDCFDFKTKLKNTFFVIDPFGGEAYEHLKNLGCRILGPHVVLWALNSLQSVPKSSHPLYCLSMKGMQVSVTNVSKKQRGELLDLVSMMGGTPCKDLTSEVTHLVAGEPGSKKYIAAGSWGKKIMSPEWVTEVWKQCQSEPVGADNVAFEKFRCPIFKDFVVTASGISAQERNEVKRIVEVEGGRYTGEMKINECSHLIINHPKGQKYEFARKWKIHIVTFQWLLDSYDKGYCQDVALYGVKDDPNSHPPPQVTSTPAHTQPRRPSAINDMSTIGNMSTTSHINETNMTYMSRVSEEQDPYDAIDLTQDKPDMFLDGCKIFLSGFTSQKLEILRKIVNIGGGTRLNKITANISHVVMGEKIASHVEQIEKENIRPHIVHGHWLLQCFKQGKHVPEADFECLQLAPQDPLSPSIKRQSLNISTARNKSANESLRAPTEDDDVTMMENPPEVDDVMSQYLPQNNIPDLTDDSALLRAVEGVENDMAPKGDSKEPISNAPEETTRPDDSGDETPDEIEGMPAEVPTQQSILGGKTFVILGFETEMESQLVELVNENGGKVFGPTKKGVPDYGVVPILGCEVTRTVGEVVTNAWLQICIEDEMVHEANSNPAFVPVELQLDVQPLDDCVVSISGYKGTERDCLMHLAELLGAKSQEYFVRRASKGYLATTHLLINEPGGSKYEAAKKWGIPIVTNKWIFVAGKTGKKPPEEKYHIDAETADQNTSVIANNVANTSTAQAPETHVQQNKQTVVSHTERTSITTTPKPSTPKPDTHKAATPLVTPKPAMPKEATPVWVSNAEASDNHLKDALKNSIKRQMVKEINFRTPKLVNSRVKALMNTEGSGKPSSLLTPNHLAGVESPSAFLDPNKSWYPDFDFSGIIDQIESPEVNRRKSSLSDDELKTLLKEAMVIALKNSELSDESSADDESAEQSAKQAKVQSPVAPLHGVVIGVSKKLTARQADFNSIANALGADYRWTYDTSCTHFIYQSNRSNDMTKEFRLAKEQAKHIVSPHWLTVCQEQNARVDESLFPHNYNPNMTLSISKKTPARTRLSRRSMRQPIKEKLTIENSTKQNDLRLTEDNTMKNTKLNELTLVTKSTDVDVKCDEKTNSITDKDTTKSEKVNNDVEMSTKESNVSNQETKKSDRDLCGAVPHDESANDGFDMDTTQSDDEALAQAAAEVTNQGPETQEMKTNSASLEMRDEITKQLEHVMASVANKPARKRNSRINSANLNSSGENPADRSRPSSRTRGIVTYSLERKDSDGTGRRSTRSAANARAIETDTEASQRVQFTWDDPRARMEKERLAEQLNGSLSPEPLSDIPDNEADESIITFKNPMSLTSPKERNEDSNSNSKDRITTPEPPPLAFPLPKNSHQETAQPIELIEEESRDLPQENIKPKEPPFFLLSGLTPEERDDYGALVEQIGGTVSDSLCYDPRCTHLVIGQPTRNEKFLSCVAAGKWVLHKSYLEECREAGHFVEEAEHEWGSDNTLALLANNPKGEQAKKLARAAKRWRNRLQDENQKGAFSGWRSIVYTDTTKASGFSRLLQAGGAEVTATRPPFTQLNNVSHAFMELHKVNEKIDLALFLSAEVKCLKPDYIAAFLTDDPPPDTGAHCIPEVSKLKAQMNNETEELSLPKTRKRKPSTVTTPSGKRTRKR</sequence>
<dbReference type="CDD" id="cd17731">
    <property type="entry name" value="BRCT_TopBP1_rpt2_like"/>
    <property type="match status" value="1"/>
</dbReference>
<evidence type="ECO:0000256" key="14">
    <source>
        <dbReference type="ARBA" id="ARBA00061360"/>
    </source>
</evidence>
<evidence type="ECO:0000313" key="16">
    <source>
        <dbReference type="EMBL" id="CAH1774144.1"/>
    </source>
</evidence>
<feature type="compositionally biased region" description="Acidic residues" evidence="15">
    <location>
        <begin position="546"/>
        <end position="555"/>
    </location>
</feature>
<feature type="compositionally biased region" description="Polar residues" evidence="15">
    <location>
        <begin position="1262"/>
        <end position="1273"/>
    </location>
</feature>
<dbReference type="SUPFAM" id="SSF52113">
    <property type="entry name" value="BRCT domain"/>
    <property type="match status" value="6"/>
</dbReference>
<dbReference type="InterPro" id="IPR049936">
    <property type="entry name" value="TopBP1_BRCT_8"/>
</dbReference>
<keyword evidence="10" id="KW-0238">DNA-binding</keyword>
<feature type="compositionally biased region" description="Polar residues" evidence="15">
    <location>
        <begin position="460"/>
        <end position="470"/>
    </location>
</feature>
<accession>A0A8J1UBV2</accession>
<feature type="compositionally biased region" description="Basic and acidic residues" evidence="15">
    <location>
        <begin position="1378"/>
        <end position="1394"/>
    </location>
</feature>
<feature type="region of interest" description="Disordered" evidence="15">
    <location>
        <begin position="1251"/>
        <end position="1332"/>
    </location>
</feature>
<dbReference type="CDD" id="cd18434">
    <property type="entry name" value="BRCT_TopBP1_rpt5"/>
    <property type="match status" value="1"/>
</dbReference>
<feature type="region of interest" description="Disordered" evidence="15">
    <location>
        <begin position="1662"/>
        <end position="1693"/>
    </location>
</feature>
<dbReference type="Pfam" id="PF00533">
    <property type="entry name" value="BRCT"/>
    <property type="match status" value="3"/>
</dbReference>
<dbReference type="GO" id="GO:0005813">
    <property type="term" value="C:centrosome"/>
    <property type="evidence" value="ECO:0007669"/>
    <property type="project" value="UniProtKB-SubCell"/>
</dbReference>
<feature type="compositionally biased region" description="Acidic residues" evidence="15">
    <location>
        <begin position="954"/>
        <end position="965"/>
    </location>
</feature>
<dbReference type="PANTHER" id="PTHR13561">
    <property type="entry name" value="DNA REPLICATION REGULATOR DPB11-RELATED"/>
    <property type="match status" value="1"/>
</dbReference>
<dbReference type="InterPro" id="IPR059215">
    <property type="entry name" value="BRCT2_TopBP1-like"/>
</dbReference>
<evidence type="ECO:0000256" key="2">
    <source>
        <dbReference type="ARBA" id="ARBA00004286"/>
    </source>
</evidence>
<evidence type="ECO:0000313" key="17">
    <source>
        <dbReference type="Proteomes" id="UP000749559"/>
    </source>
</evidence>
<evidence type="ECO:0000256" key="7">
    <source>
        <dbReference type="ARBA" id="ARBA00022553"/>
    </source>
</evidence>
<dbReference type="FunFam" id="3.40.50.10190:FF:000018">
    <property type="entry name" value="DNA topoisomerase 2-binding protein 1"/>
    <property type="match status" value="1"/>
</dbReference>
<protein>
    <submittedName>
        <fullName evidence="16">Uncharacterized protein</fullName>
    </submittedName>
</protein>
<feature type="region of interest" description="Disordered" evidence="15">
    <location>
        <begin position="520"/>
        <end position="558"/>
    </location>
</feature>
<evidence type="ECO:0000256" key="12">
    <source>
        <dbReference type="ARBA" id="ARBA00023212"/>
    </source>
</evidence>
<dbReference type="CDD" id="cd17749">
    <property type="entry name" value="BRCT_TopBP1_rpt4"/>
    <property type="match status" value="1"/>
</dbReference>